<feature type="compositionally biased region" description="Polar residues" evidence="1">
    <location>
        <begin position="86"/>
        <end position="97"/>
    </location>
</feature>
<gene>
    <name evidence="2" type="ORF">V6N11_030746</name>
</gene>
<feature type="compositionally biased region" description="Polar residues" evidence="1">
    <location>
        <begin position="119"/>
        <end position="134"/>
    </location>
</feature>
<dbReference type="EMBL" id="JBBPBN010000183">
    <property type="protein sequence ID" value="KAK8973556.1"/>
    <property type="molecule type" value="Genomic_DNA"/>
</dbReference>
<protein>
    <submittedName>
        <fullName evidence="2">Uncharacterized protein</fullName>
    </submittedName>
</protein>
<proteinExistence type="predicted"/>
<dbReference type="Proteomes" id="UP001396334">
    <property type="component" value="Unassembled WGS sequence"/>
</dbReference>
<feature type="region of interest" description="Disordered" evidence="1">
    <location>
        <begin position="18"/>
        <end position="134"/>
    </location>
</feature>
<keyword evidence="3" id="KW-1185">Reference proteome</keyword>
<evidence type="ECO:0000313" key="3">
    <source>
        <dbReference type="Proteomes" id="UP001396334"/>
    </source>
</evidence>
<comment type="caution">
    <text evidence="2">The sequence shown here is derived from an EMBL/GenBank/DDBJ whole genome shotgun (WGS) entry which is preliminary data.</text>
</comment>
<accession>A0ABR2NBN5</accession>
<name>A0ABR2NBN5_9ROSI</name>
<evidence type="ECO:0000256" key="1">
    <source>
        <dbReference type="SAM" id="MobiDB-lite"/>
    </source>
</evidence>
<organism evidence="2 3">
    <name type="scientific">Hibiscus sabdariffa</name>
    <name type="common">roselle</name>
    <dbReference type="NCBI Taxonomy" id="183260"/>
    <lineage>
        <taxon>Eukaryota</taxon>
        <taxon>Viridiplantae</taxon>
        <taxon>Streptophyta</taxon>
        <taxon>Embryophyta</taxon>
        <taxon>Tracheophyta</taxon>
        <taxon>Spermatophyta</taxon>
        <taxon>Magnoliopsida</taxon>
        <taxon>eudicotyledons</taxon>
        <taxon>Gunneridae</taxon>
        <taxon>Pentapetalae</taxon>
        <taxon>rosids</taxon>
        <taxon>malvids</taxon>
        <taxon>Malvales</taxon>
        <taxon>Malvaceae</taxon>
        <taxon>Malvoideae</taxon>
        <taxon>Hibiscus</taxon>
    </lineage>
</organism>
<feature type="compositionally biased region" description="Low complexity" evidence="1">
    <location>
        <begin position="18"/>
        <end position="32"/>
    </location>
</feature>
<sequence>MVFPLVDVVARLCVDTSSTIGSSSNSRVAASSPIQEHVHSPNSSGGGNAGVQSQGDRMLSSSMGSMTSTHVSLAQKSRDSTVDMLGSSTHTRRGLNNLSSSEHQLPSPSSINDEPKSNGIGNQSGAQEDPPSTNALKLHSSAHVHNIISVHVVGIKNRSILL</sequence>
<evidence type="ECO:0000313" key="2">
    <source>
        <dbReference type="EMBL" id="KAK8973556.1"/>
    </source>
</evidence>
<feature type="compositionally biased region" description="Low complexity" evidence="1">
    <location>
        <begin position="60"/>
        <end position="69"/>
    </location>
</feature>
<feature type="compositionally biased region" description="Low complexity" evidence="1">
    <location>
        <begin position="98"/>
        <end position="110"/>
    </location>
</feature>
<reference evidence="2 3" key="1">
    <citation type="journal article" date="2024" name="G3 (Bethesda)">
        <title>Genome assembly of Hibiscus sabdariffa L. provides insights into metabolisms of medicinal natural products.</title>
        <authorList>
            <person name="Kim T."/>
        </authorList>
    </citation>
    <scope>NUCLEOTIDE SEQUENCE [LARGE SCALE GENOMIC DNA]</scope>
    <source>
        <strain evidence="2">TK-2024</strain>
        <tissue evidence="2">Old leaves</tissue>
    </source>
</reference>